<dbReference type="SUPFAM" id="SSF52777">
    <property type="entry name" value="CoA-dependent acyltransferases"/>
    <property type="match status" value="1"/>
</dbReference>
<sequence length="551" mass="55617">MSENVLMPALGESVTEGTVSSWLKSVGDTVTADEPLLEVATDKVDTEVPSPASGTILEIRVAEDETVAVGTVLAVIGDPSEAGAAPAAPAAAPEAAPAAEAPAPAPEASAPAPASATGTEVTMPALGESVTEGTVSSWLKSVGDTVTADEPLLEVATDKVDTEVPSPASGTILEIRVAEDETVAVGTVLAIIGDAAAVPAAPAAAPAAPAPAPAPATPAPEAPAPAPAPAAPAAPSAAAVAAAAYVTPIVRKLARDKGVDLTTVKGTGVGGRIRKQDVEAAAAALEAAKAAAPTPAAAAPAAPAKAAVAVDTELRGTTQKMSRLRQVISERMIDSLQTSAQLTTVVEVDVTRVAALRARAKDAFAAKNGTKLTFLPFFVQAATEALKAHPKINASINGKEVTYHDVEHVGIAVDTPRGLLVPVVKDAGDLNIPGLAKRINDLAARTRDNKVNPDELSGSTFTITNTGSGGALFDTPIINQPEVAILGLGAIVKQPRVVKDADGNEVIAIRSVCYLALSYDHRLVDGADAARYLMTVKKRLEDGDFAGELGL</sequence>
<dbReference type="InterPro" id="IPR004167">
    <property type="entry name" value="PSBD"/>
</dbReference>
<proteinExistence type="inferred from homology"/>
<dbReference type="PANTHER" id="PTHR43178">
    <property type="entry name" value="DIHYDROLIPOAMIDE ACETYLTRANSFERASE COMPONENT OF PYRUVATE DEHYDROGENASE COMPLEX"/>
    <property type="match status" value="1"/>
</dbReference>
<dbReference type="NCBIfam" id="TIGR02927">
    <property type="entry name" value="SucB_Actino"/>
    <property type="match status" value="1"/>
</dbReference>
<feature type="domain" description="Lipoyl-binding" evidence="8">
    <location>
        <begin position="2"/>
        <end position="77"/>
    </location>
</feature>
<protein>
    <recommendedName>
        <fullName evidence="6">Dihydrolipoamide acetyltransferase component of pyruvate dehydrogenase complex</fullName>
        <ecNumber evidence="6">2.3.1.-</ecNumber>
    </recommendedName>
</protein>
<keyword evidence="3 6" id="KW-0808">Transferase</keyword>
<evidence type="ECO:0000256" key="1">
    <source>
        <dbReference type="ARBA" id="ARBA00001938"/>
    </source>
</evidence>
<accession>A0A7T7MB36</accession>
<dbReference type="FunFam" id="3.30.559.10:FF:000007">
    <property type="entry name" value="Dihydrolipoamide acetyltransferase component of pyruvate dehydrogenase complex"/>
    <property type="match status" value="1"/>
</dbReference>
<dbReference type="Gene3D" id="3.30.559.10">
    <property type="entry name" value="Chloramphenicol acetyltransferase-like domain"/>
    <property type="match status" value="1"/>
</dbReference>
<dbReference type="Proteomes" id="UP000595895">
    <property type="component" value="Chromosome"/>
</dbReference>
<dbReference type="SUPFAM" id="SSF47005">
    <property type="entry name" value="Peripheral subunit-binding domain of 2-oxo acid dehydrogenase complex"/>
    <property type="match status" value="1"/>
</dbReference>
<gene>
    <name evidence="10" type="primary">sucB</name>
    <name evidence="10" type="ORF">JG540_04735</name>
</gene>
<dbReference type="Gene3D" id="2.40.50.100">
    <property type="match status" value="2"/>
</dbReference>
<dbReference type="Pfam" id="PF00198">
    <property type="entry name" value="2-oxoacid_dh"/>
    <property type="match status" value="1"/>
</dbReference>
<evidence type="ECO:0000259" key="9">
    <source>
        <dbReference type="PROSITE" id="PS51826"/>
    </source>
</evidence>
<dbReference type="PROSITE" id="PS00189">
    <property type="entry name" value="LIPOYL"/>
    <property type="match status" value="2"/>
</dbReference>
<evidence type="ECO:0000256" key="5">
    <source>
        <dbReference type="ARBA" id="ARBA00023315"/>
    </source>
</evidence>
<dbReference type="GO" id="GO:0005737">
    <property type="term" value="C:cytoplasm"/>
    <property type="evidence" value="ECO:0007669"/>
    <property type="project" value="TreeGrafter"/>
</dbReference>
<evidence type="ECO:0000313" key="10">
    <source>
        <dbReference type="EMBL" id="QQM68138.1"/>
    </source>
</evidence>
<dbReference type="AlphaFoldDB" id="A0A7T7MB36"/>
<dbReference type="EC" id="2.3.1.-" evidence="6"/>
<dbReference type="RefSeq" id="WP_200277661.1">
    <property type="nucleotide sequence ID" value="NZ_CP066802.1"/>
</dbReference>
<dbReference type="InterPro" id="IPR050743">
    <property type="entry name" value="2-oxoacid_DH_E2_comp"/>
</dbReference>
<dbReference type="Pfam" id="PF02817">
    <property type="entry name" value="E3_binding"/>
    <property type="match status" value="1"/>
</dbReference>
<feature type="region of interest" description="Disordered" evidence="7">
    <location>
        <begin position="81"/>
        <end position="118"/>
    </location>
</feature>
<name>A0A7T7MB36_9ACTO</name>
<dbReference type="InterPro" id="IPR011053">
    <property type="entry name" value="Single_hybrid_motif"/>
</dbReference>
<feature type="domain" description="Lipoyl-binding" evidence="8">
    <location>
        <begin position="118"/>
        <end position="193"/>
    </location>
</feature>
<keyword evidence="5 6" id="KW-0012">Acyltransferase</keyword>
<dbReference type="CDD" id="cd06849">
    <property type="entry name" value="lipoyl_domain"/>
    <property type="match status" value="2"/>
</dbReference>
<evidence type="ECO:0000259" key="8">
    <source>
        <dbReference type="PROSITE" id="PS50968"/>
    </source>
</evidence>
<organism evidence="10 11">
    <name type="scientific">Actinomyces weissii</name>
    <dbReference type="NCBI Taxonomy" id="675090"/>
    <lineage>
        <taxon>Bacteria</taxon>
        <taxon>Bacillati</taxon>
        <taxon>Actinomycetota</taxon>
        <taxon>Actinomycetes</taxon>
        <taxon>Actinomycetales</taxon>
        <taxon>Actinomycetaceae</taxon>
        <taxon>Actinomyces</taxon>
    </lineage>
</organism>
<keyword evidence="11" id="KW-1185">Reference proteome</keyword>
<dbReference type="InterPro" id="IPR036625">
    <property type="entry name" value="E3-bd_dom_sf"/>
</dbReference>
<evidence type="ECO:0000256" key="2">
    <source>
        <dbReference type="ARBA" id="ARBA00007317"/>
    </source>
</evidence>
<dbReference type="GO" id="GO:0016407">
    <property type="term" value="F:acetyltransferase activity"/>
    <property type="evidence" value="ECO:0007669"/>
    <property type="project" value="TreeGrafter"/>
</dbReference>
<dbReference type="Gene3D" id="4.10.320.10">
    <property type="entry name" value="E3-binding domain"/>
    <property type="match status" value="1"/>
</dbReference>
<comment type="similarity">
    <text evidence="2 6">Belongs to the 2-oxoacid dehydrogenase family.</text>
</comment>
<dbReference type="GO" id="GO:0031405">
    <property type="term" value="F:lipoic acid binding"/>
    <property type="evidence" value="ECO:0007669"/>
    <property type="project" value="TreeGrafter"/>
</dbReference>
<evidence type="ECO:0000256" key="3">
    <source>
        <dbReference type="ARBA" id="ARBA00022679"/>
    </source>
</evidence>
<evidence type="ECO:0000256" key="4">
    <source>
        <dbReference type="ARBA" id="ARBA00022823"/>
    </source>
</evidence>
<evidence type="ECO:0000256" key="6">
    <source>
        <dbReference type="RuleBase" id="RU003423"/>
    </source>
</evidence>
<keyword evidence="4 6" id="KW-0450">Lipoyl</keyword>
<dbReference type="Pfam" id="PF00364">
    <property type="entry name" value="Biotin_lipoyl"/>
    <property type="match status" value="2"/>
</dbReference>
<dbReference type="InterPro" id="IPR023213">
    <property type="entry name" value="CAT-like_dom_sf"/>
</dbReference>
<dbReference type="InterPro" id="IPR014276">
    <property type="entry name" value="2-oxoglutarate_DH_E2"/>
</dbReference>
<feature type="region of interest" description="Disordered" evidence="7">
    <location>
        <begin position="205"/>
        <end position="232"/>
    </location>
</feature>
<feature type="compositionally biased region" description="Pro residues" evidence="7">
    <location>
        <begin position="208"/>
        <end position="232"/>
    </location>
</feature>
<dbReference type="PROSITE" id="PS51826">
    <property type="entry name" value="PSBD"/>
    <property type="match status" value="1"/>
</dbReference>
<evidence type="ECO:0000256" key="7">
    <source>
        <dbReference type="SAM" id="MobiDB-lite"/>
    </source>
</evidence>
<dbReference type="SUPFAM" id="SSF51230">
    <property type="entry name" value="Single hybrid motif"/>
    <property type="match status" value="2"/>
</dbReference>
<evidence type="ECO:0000313" key="11">
    <source>
        <dbReference type="Proteomes" id="UP000595895"/>
    </source>
</evidence>
<reference evidence="10 11" key="1">
    <citation type="submission" date="2020-12" db="EMBL/GenBank/DDBJ databases">
        <authorList>
            <person name="Zhou J."/>
        </authorList>
    </citation>
    <scope>NUCLEOTIDE SEQUENCE [LARGE SCALE GENOMIC DNA]</scope>
    <source>
        <strain evidence="10 11">CCUG 61299</strain>
    </source>
</reference>
<dbReference type="InterPro" id="IPR000089">
    <property type="entry name" value="Biotin_lipoyl"/>
</dbReference>
<feature type="compositionally biased region" description="Low complexity" evidence="7">
    <location>
        <begin position="81"/>
        <end position="116"/>
    </location>
</feature>
<dbReference type="PANTHER" id="PTHR43178:SF5">
    <property type="entry name" value="LIPOAMIDE ACYLTRANSFERASE COMPONENT OF BRANCHED-CHAIN ALPHA-KETO ACID DEHYDROGENASE COMPLEX, MITOCHONDRIAL"/>
    <property type="match status" value="1"/>
</dbReference>
<feature type="domain" description="Peripheral subunit-binding (PSBD)" evidence="9">
    <location>
        <begin position="245"/>
        <end position="282"/>
    </location>
</feature>
<comment type="cofactor">
    <cofactor evidence="1 6">
        <name>(R)-lipoate</name>
        <dbReference type="ChEBI" id="CHEBI:83088"/>
    </cofactor>
</comment>
<dbReference type="KEGG" id="awe:JG540_04735"/>
<dbReference type="InterPro" id="IPR001078">
    <property type="entry name" value="2-oxoacid_DH_actylTfrase"/>
</dbReference>
<dbReference type="InterPro" id="IPR003016">
    <property type="entry name" value="2-oxoA_DH_lipoyl-BS"/>
</dbReference>
<dbReference type="EMBL" id="CP066802">
    <property type="protein sequence ID" value="QQM68138.1"/>
    <property type="molecule type" value="Genomic_DNA"/>
</dbReference>
<dbReference type="PROSITE" id="PS50968">
    <property type="entry name" value="BIOTINYL_LIPOYL"/>
    <property type="match status" value="2"/>
</dbReference>